<dbReference type="InterPro" id="IPR030489">
    <property type="entry name" value="TR_Rrf2-type_CS"/>
</dbReference>
<dbReference type="Gene3D" id="1.10.10.10">
    <property type="entry name" value="Winged helix-like DNA-binding domain superfamily/Winged helix DNA-binding domain"/>
    <property type="match status" value="1"/>
</dbReference>
<evidence type="ECO:0000313" key="2">
    <source>
        <dbReference type="EMBL" id="SDU81653.1"/>
    </source>
</evidence>
<name>A0A1H2LKS6_9ACTN</name>
<dbReference type="PANTHER" id="PTHR33221:SF5">
    <property type="entry name" value="HTH-TYPE TRANSCRIPTIONAL REGULATOR ISCR"/>
    <property type="match status" value="1"/>
</dbReference>
<dbReference type="PANTHER" id="PTHR33221">
    <property type="entry name" value="WINGED HELIX-TURN-HELIX TRANSCRIPTIONAL REGULATOR, RRF2 FAMILY"/>
    <property type="match status" value="1"/>
</dbReference>
<protein>
    <submittedName>
        <fullName evidence="2">Rrf2 family protein</fullName>
    </submittedName>
</protein>
<dbReference type="Proteomes" id="UP000182977">
    <property type="component" value="Chromosome I"/>
</dbReference>
<keyword evidence="3" id="KW-1185">Reference proteome</keyword>
<dbReference type="SUPFAM" id="SSF46785">
    <property type="entry name" value="Winged helix' DNA-binding domain"/>
    <property type="match status" value="1"/>
</dbReference>
<dbReference type="InterPro" id="IPR036388">
    <property type="entry name" value="WH-like_DNA-bd_sf"/>
</dbReference>
<reference evidence="3" key="1">
    <citation type="submission" date="2016-10" db="EMBL/GenBank/DDBJ databases">
        <authorList>
            <person name="Varghese N."/>
            <person name="Submissions S."/>
        </authorList>
    </citation>
    <scope>NUCLEOTIDE SEQUENCE [LARGE SCALE GENOMIC DNA]</scope>
    <source>
        <strain evidence="3">DSM 45079</strain>
    </source>
</reference>
<dbReference type="GO" id="GO:0005829">
    <property type="term" value="C:cytosol"/>
    <property type="evidence" value="ECO:0007669"/>
    <property type="project" value="TreeGrafter"/>
</dbReference>
<dbReference type="AlphaFoldDB" id="A0A1H2LKS6"/>
<dbReference type="PROSITE" id="PS51197">
    <property type="entry name" value="HTH_RRF2_2"/>
    <property type="match status" value="1"/>
</dbReference>
<evidence type="ECO:0000313" key="3">
    <source>
        <dbReference type="Proteomes" id="UP000182977"/>
    </source>
</evidence>
<dbReference type="PROSITE" id="PS01332">
    <property type="entry name" value="HTH_RRF2_1"/>
    <property type="match status" value="1"/>
</dbReference>
<dbReference type="EMBL" id="LT629791">
    <property type="protein sequence ID" value="SDU81653.1"/>
    <property type="molecule type" value="Genomic_DNA"/>
</dbReference>
<evidence type="ECO:0000256" key="1">
    <source>
        <dbReference type="ARBA" id="ARBA00023125"/>
    </source>
</evidence>
<accession>A0A1H2LKS6</accession>
<dbReference type="Pfam" id="PF02082">
    <property type="entry name" value="Rrf2"/>
    <property type="match status" value="1"/>
</dbReference>
<proteinExistence type="predicted"/>
<dbReference type="NCBIfam" id="TIGR00738">
    <property type="entry name" value="rrf2_super"/>
    <property type="match status" value="1"/>
</dbReference>
<dbReference type="InterPro" id="IPR036390">
    <property type="entry name" value="WH_DNA-bd_sf"/>
</dbReference>
<gene>
    <name evidence="2" type="ORF">SAMN04488563_6348</name>
</gene>
<dbReference type="InterPro" id="IPR000944">
    <property type="entry name" value="Tscrpt_reg_Rrf2"/>
</dbReference>
<organism evidence="2 3">
    <name type="scientific">Jiangella alkaliphila</name>
    <dbReference type="NCBI Taxonomy" id="419479"/>
    <lineage>
        <taxon>Bacteria</taxon>
        <taxon>Bacillati</taxon>
        <taxon>Actinomycetota</taxon>
        <taxon>Actinomycetes</taxon>
        <taxon>Jiangellales</taxon>
        <taxon>Jiangellaceae</taxon>
        <taxon>Jiangella</taxon>
    </lineage>
</organism>
<keyword evidence="1" id="KW-0238">DNA-binding</keyword>
<dbReference type="GO" id="GO:0003700">
    <property type="term" value="F:DNA-binding transcription factor activity"/>
    <property type="evidence" value="ECO:0007669"/>
    <property type="project" value="TreeGrafter"/>
</dbReference>
<dbReference type="GO" id="GO:0003677">
    <property type="term" value="F:DNA binding"/>
    <property type="evidence" value="ECO:0007669"/>
    <property type="project" value="UniProtKB-KW"/>
</dbReference>
<sequence>MIGLVHITARADYAVRAVVQLASLQPASATRQQLAEAQDIPGKFLETILGDLRRAGILDAQRGATGGYRLTRPAAEITLADIVRATEGPLAAVRGMPPEDTIYPGPAQPLTRVWVAVRASLREVLEQTTVADVIADHLPDNVVELQKRPDSWTRR</sequence>
<dbReference type="STRING" id="419479.SAMN04488563_6348"/>